<dbReference type="InterPro" id="IPR011008">
    <property type="entry name" value="Dimeric_a/b-barrel"/>
</dbReference>
<proteinExistence type="predicted"/>
<evidence type="ECO:0000313" key="1">
    <source>
        <dbReference type="EMBL" id="UUX35080.1"/>
    </source>
</evidence>
<gene>
    <name evidence="1" type="ORF">NRE15_05405</name>
</gene>
<dbReference type="EMBL" id="CP102453">
    <property type="protein sequence ID" value="UUX35080.1"/>
    <property type="molecule type" value="Genomic_DNA"/>
</dbReference>
<reference evidence="1 2" key="1">
    <citation type="submission" date="2022-08" db="EMBL/GenBank/DDBJ databases">
        <title>Aerococcaceae sp. nov isolated from spoiled eye mask.</title>
        <authorList>
            <person name="Zhou G."/>
            <person name="Xie X.-B."/>
            <person name="Shi Q.-S."/>
            <person name="Wang Y.-S."/>
            <person name="Wen X."/>
            <person name="Peng H."/>
            <person name="Yang X.-J."/>
            <person name="Tao H.-B."/>
            <person name="Huang X.-M."/>
        </authorList>
    </citation>
    <scope>NUCLEOTIDE SEQUENCE [LARGE SCALE GENOMIC DNA]</scope>
    <source>
        <strain evidence="2">DM20194951</strain>
    </source>
</reference>
<organism evidence="1 2">
    <name type="scientific">Fundicoccus culcitae</name>
    <dbReference type="NCBI Taxonomy" id="2969821"/>
    <lineage>
        <taxon>Bacteria</taxon>
        <taxon>Bacillati</taxon>
        <taxon>Bacillota</taxon>
        <taxon>Bacilli</taxon>
        <taxon>Lactobacillales</taxon>
        <taxon>Aerococcaceae</taxon>
        <taxon>Fundicoccus</taxon>
    </lineage>
</organism>
<keyword evidence="2" id="KW-1185">Reference proteome</keyword>
<dbReference type="Proteomes" id="UP001315967">
    <property type="component" value="Chromosome"/>
</dbReference>
<dbReference type="SUPFAM" id="SSF54909">
    <property type="entry name" value="Dimeric alpha+beta barrel"/>
    <property type="match status" value="1"/>
</dbReference>
<evidence type="ECO:0008006" key="3">
    <source>
        <dbReference type="Google" id="ProtNLM"/>
    </source>
</evidence>
<name>A0ABY5P909_9LACT</name>
<dbReference type="RefSeq" id="WP_313794573.1">
    <property type="nucleotide sequence ID" value="NZ_CP102453.1"/>
</dbReference>
<protein>
    <recommendedName>
        <fullName evidence="3">DUF4286 family protein</fullName>
    </recommendedName>
</protein>
<sequence length="137" mass="16115">MAEKKKYSMLVLSNPTEGQEEEYIDWYVGQHFHDLLRIPGYVGGRYYKLSDIQLGSEPHKYQYLVIWDFETEDFQAVKEDIAARMKDGRTQFIPAFDMAYWDGTFEPITKYVTSEEIKGLSVDEVHAITEVENPYRK</sequence>
<evidence type="ECO:0000313" key="2">
    <source>
        <dbReference type="Proteomes" id="UP001315967"/>
    </source>
</evidence>
<accession>A0ABY5P909</accession>